<dbReference type="InterPro" id="IPR052895">
    <property type="entry name" value="HetReg/Transcr_Mod"/>
</dbReference>
<feature type="domain" description="Heterokaryon incompatibility" evidence="1">
    <location>
        <begin position="59"/>
        <end position="168"/>
    </location>
</feature>
<gene>
    <name evidence="2" type="ORF">Daus18300_002217</name>
</gene>
<comment type="caution">
    <text evidence="2">The sequence shown here is derived from an EMBL/GenBank/DDBJ whole genome shotgun (WGS) entry which is preliminary data.</text>
</comment>
<name>A0ABR3XQK6_9PEZI</name>
<evidence type="ECO:0000313" key="2">
    <source>
        <dbReference type="EMBL" id="KAL1877864.1"/>
    </source>
</evidence>
<evidence type="ECO:0000313" key="3">
    <source>
        <dbReference type="Proteomes" id="UP001583177"/>
    </source>
</evidence>
<keyword evidence="3" id="KW-1185">Reference proteome</keyword>
<sequence>MDSPAPPHDFSYAGVYQPLAYPDSIRVLTVFECDDEEDDIECHLAEIRLSTINNGSEGYTALSYTWGAHKYTHEIWIGNQRLLIGANLDSALHHLRRRDKPIRLWIDAVCISQEDLMERNHQVQQMRSIFSAASETIIWLGNQNGGNTAISAWNFLERHSSWALNEHQERDYTIPARLQEDLMSFLWRIMIKGISYEI</sequence>
<dbReference type="PANTHER" id="PTHR24148:SF82">
    <property type="entry name" value="HETEROKARYON INCOMPATIBILITY DOMAIN-CONTAINING PROTEIN"/>
    <property type="match status" value="1"/>
</dbReference>
<dbReference type="Pfam" id="PF06985">
    <property type="entry name" value="HET"/>
    <property type="match status" value="1"/>
</dbReference>
<organism evidence="2 3">
    <name type="scientific">Diaporthe australafricana</name>
    <dbReference type="NCBI Taxonomy" id="127596"/>
    <lineage>
        <taxon>Eukaryota</taxon>
        <taxon>Fungi</taxon>
        <taxon>Dikarya</taxon>
        <taxon>Ascomycota</taxon>
        <taxon>Pezizomycotina</taxon>
        <taxon>Sordariomycetes</taxon>
        <taxon>Sordariomycetidae</taxon>
        <taxon>Diaporthales</taxon>
        <taxon>Diaporthaceae</taxon>
        <taxon>Diaporthe</taxon>
    </lineage>
</organism>
<reference evidence="2 3" key="1">
    <citation type="journal article" date="2024" name="IMA Fungus">
        <title>IMA Genome - F19 : A genome assembly and annotation guide to empower mycologists, including annotated draft genome sequences of Ceratocystis pirilliformis, Diaporthe australafricana, Fusarium ophioides, Paecilomyces lecythidis, and Sporothrix stenoceras.</title>
        <authorList>
            <person name="Aylward J."/>
            <person name="Wilson A.M."/>
            <person name="Visagie C.M."/>
            <person name="Spraker J."/>
            <person name="Barnes I."/>
            <person name="Buitendag C."/>
            <person name="Ceriani C."/>
            <person name="Del Mar Angel L."/>
            <person name="du Plessis D."/>
            <person name="Fuchs T."/>
            <person name="Gasser K."/>
            <person name="Kramer D."/>
            <person name="Li W."/>
            <person name="Munsamy K."/>
            <person name="Piso A."/>
            <person name="Price J.L."/>
            <person name="Sonnekus B."/>
            <person name="Thomas C."/>
            <person name="van der Nest A."/>
            <person name="van Dijk A."/>
            <person name="van Heerden A."/>
            <person name="van Vuuren N."/>
            <person name="Yilmaz N."/>
            <person name="Duong T.A."/>
            <person name="van der Merwe N.A."/>
            <person name="Wingfield M.J."/>
            <person name="Wingfield B.D."/>
        </authorList>
    </citation>
    <scope>NUCLEOTIDE SEQUENCE [LARGE SCALE GENOMIC DNA]</scope>
    <source>
        <strain evidence="2 3">CMW 18300</strain>
    </source>
</reference>
<accession>A0ABR3XQK6</accession>
<dbReference type="EMBL" id="JAWRVE010000013">
    <property type="protein sequence ID" value="KAL1877864.1"/>
    <property type="molecule type" value="Genomic_DNA"/>
</dbReference>
<dbReference type="Proteomes" id="UP001583177">
    <property type="component" value="Unassembled WGS sequence"/>
</dbReference>
<dbReference type="InterPro" id="IPR010730">
    <property type="entry name" value="HET"/>
</dbReference>
<proteinExistence type="predicted"/>
<dbReference type="PANTHER" id="PTHR24148">
    <property type="entry name" value="ANKYRIN REPEAT DOMAIN-CONTAINING PROTEIN 39 HOMOLOG-RELATED"/>
    <property type="match status" value="1"/>
</dbReference>
<protein>
    <recommendedName>
        <fullName evidence="1">Heterokaryon incompatibility domain-containing protein</fullName>
    </recommendedName>
</protein>
<evidence type="ECO:0000259" key="1">
    <source>
        <dbReference type="Pfam" id="PF06985"/>
    </source>
</evidence>